<evidence type="ECO:0000313" key="18">
    <source>
        <dbReference type="RefSeq" id="XP_034297731.1"/>
    </source>
</evidence>
<dbReference type="GO" id="GO:0006491">
    <property type="term" value="P:N-glycan processing"/>
    <property type="evidence" value="ECO:0007669"/>
    <property type="project" value="TreeGrafter"/>
</dbReference>
<dbReference type="RefSeq" id="XP_060540364.1">
    <property type="nucleotide sequence ID" value="XM_060684381.1"/>
</dbReference>
<name>A0A6P9DQ47_PANGU</name>
<keyword evidence="7 13" id="KW-1133">Transmembrane helix</keyword>
<feature type="disulfide bond" evidence="12">
    <location>
        <begin position="160"/>
        <end position="307"/>
    </location>
</feature>
<organism evidence="14 15">
    <name type="scientific">Pantherophis guttatus</name>
    <name type="common">Corn snake</name>
    <name type="synonym">Elaphe guttata</name>
    <dbReference type="NCBI Taxonomy" id="94885"/>
    <lineage>
        <taxon>Eukaryota</taxon>
        <taxon>Metazoa</taxon>
        <taxon>Chordata</taxon>
        <taxon>Craniata</taxon>
        <taxon>Vertebrata</taxon>
        <taxon>Euteleostomi</taxon>
        <taxon>Lepidosauria</taxon>
        <taxon>Squamata</taxon>
        <taxon>Bifurcata</taxon>
        <taxon>Unidentata</taxon>
        <taxon>Episquamata</taxon>
        <taxon>Toxicofera</taxon>
        <taxon>Serpentes</taxon>
        <taxon>Colubroidea</taxon>
        <taxon>Colubridae</taxon>
        <taxon>Colubrinae</taxon>
        <taxon>Pantherophis</taxon>
    </lineage>
</organism>
<dbReference type="Pfam" id="PF00777">
    <property type="entry name" value="Glyco_transf_29"/>
    <property type="match status" value="1"/>
</dbReference>
<keyword evidence="14" id="KW-1185">Reference proteome</keyword>
<gene>
    <name evidence="15 16 17 18 19" type="primary">LOC117679684</name>
</gene>
<evidence type="ECO:0000256" key="6">
    <source>
        <dbReference type="ARBA" id="ARBA00022968"/>
    </source>
</evidence>
<evidence type="ECO:0000313" key="17">
    <source>
        <dbReference type="RefSeq" id="XP_034297730.1"/>
    </source>
</evidence>
<dbReference type="InterPro" id="IPR001675">
    <property type="entry name" value="Glyco_trans_29"/>
</dbReference>
<dbReference type="PANTHER" id="PTHR11987">
    <property type="entry name" value="ALPHA-2,8-SIALYLTRANSFERASE"/>
    <property type="match status" value="1"/>
</dbReference>
<dbReference type="InterPro" id="IPR038578">
    <property type="entry name" value="GT29-like_sf"/>
</dbReference>
<evidence type="ECO:0000256" key="10">
    <source>
        <dbReference type="ARBA" id="ARBA00023157"/>
    </source>
</evidence>
<evidence type="ECO:0000313" key="19">
    <source>
        <dbReference type="RefSeq" id="XP_060540364.1"/>
    </source>
</evidence>
<dbReference type="GO" id="GO:0000139">
    <property type="term" value="C:Golgi membrane"/>
    <property type="evidence" value="ECO:0007669"/>
    <property type="project" value="UniProtKB-SubCell"/>
</dbReference>
<keyword evidence="3" id="KW-0328">Glycosyltransferase</keyword>
<feature type="transmembrane region" description="Helical" evidence="13">
    <location>
        <begin position="12"/>
        <end position="30"/>
    </location>
</feature>
<dbReference type="KEGG" id="pgut:117679684"/>
<evidence type="ECO:0000256" key="8">
    <source>
        <dbReference type="ARBA" id="ARBA00023034"/>
    </source>
</evidence>
<dbReference type="GO" id="GO:0003828">
    <property type="term" value="F:alpha-N-acetylneuraminate alpha-2,8-sialyltransferase activity"/>
    <property type="evidence" value="ECO:0007669"/>
    <property type="project" value="TreeGrafter"/>
</dbReference>
<evidence type="ECO:0000256" key="2">
    <source>
        <dbReference type="ARBA" id="ARBA00006003"/>
    </source>
</evidence>
<keyword evidence="4" id="KW-0808">Transferase</keyword>
<dbReference type="Proteomes" id="UP001652622">
    <property type="component" value="Unplaced"/>
</dbReference>
<evidence type="ECO:0000256" key="4">
    <source>
        <dbReference type="ARBA" id="ARBA00022679"/>
    </source>
</evidence>
<evidence type="ECO:0000256" key="3">
    <source>
        <dbReference type="ARBA" id="ARBA00022676"/>
    </source>
</evidence>
<dbReference type="RefSeq" id="XP_034297730.1">
    <property type="nucleotide sequence ID" value="XM_034441839.1"/>
</dbReference>
<keyword evidence="5 13" id="KW-0812">Transmembrane</keyword>
<keyword evidence="6" id="KW-0735">Signal-anchor</keyword>
<keyword evidence="9 13" id="KW-0472">Membrane</keyword>
<comment type="similarity">
    <text evidence="2">Belongs to the glycosyltransferase 29 family.</text>
</comment>
<dbReference type="AlphaFoldDB" id="A0A6P9DQ47"/>
<dbReference type="RefSeq" id="XP_034297731.1">
    <property type="nucleotide sequence ID" value="XM_034441840.1"/>
</dbReference>
<keyword evidence="10" id="KW-1015">Disulfide bond</keyword>
<comment type="subcellular location">
    <subcellularLocation>
        <location evidence="1">Golgi apparatus membrane</location>
        <topology evidence="1">Single-pass type II membrane protein</topology>
    </subcellularLocation>
</comment>
<dbReference type="RefSeq" id="XP_034297728.1">
    <property type="nucleotide sequence ID" value="XM_034441837.1"/>
</dbReference>
<keyword evidence="8" id="KW-0333">Golgi apparatus</keyword>
<evidence type="ECO:0000256" key="12">
    <source>
        <dbReference type="PIRSR" id="PIRSR005557-2"/>
    </source>
</evidence>
<dbReference type="OrthoDB" id="10264956at2759"/>
<accession>A0A6P9DQ47</accession>
<sequence>MFANICLRKQKLAVTVFLFIGGIILLREKFKPKEVRLDKKITCQKVNQDFKTLAFLRRTEGQKPLFKNGKFSKDKVLKWQRMLIQSCPWKPNATAIMQYREELGQCCNASHLLVVTKENTPLRSIINFDGDKYKNITVDATMRNVLLKRFPLAGTRYSKCAVIGNGGILQGSRCGQEIDQADLIIRFNLPPLRKTEDVGTKTHLVTINPSILSNRFQGLVGPPTAFIDVLRAYQNALFLIPAISFDYHLKIGYRAIEILKNFGLAHRGFFLHPHYLAALDKYWKQKGMTGMRLSTGFMFTSFALEFCDHITLYGFWPFLYDLSGKPINHHYFDNVLPLPLVHKMSEEFSHYLNMSAQGVLRIQLGICQ</sequence>
<evidence type="ECO:0000256" key="11">
    <source>
        <dbReference type="ARBA" id="ARBA00023180"/>
    </source>
</evidence>
<keyword evidence="11" id="KW-0325">Glycoprotein</keyword>
<evidence type="ECO:0000313" key="14">
    <source>
        <dbReference type="Proteomes" id="UP001652622"/>
    </source>
</evidence>
<dbReference type="OMA" id="TQENTPM"/>
<evidence type="ECO:0000256" key="9">
    <source>
        <dbReference type="ARBA" id="ARBA00023136"/>
    </source>
</evidence>
<dbReference type="InterPro" id="IPR050943">
    <property type="entry name" value="Glycosyltr_29_Sialyltrsf"/>
</dbReference>
<evidence type="ECO:0000256" key="5">
    <source>
        <dbReference type="ARBA" id="ARBA00022692"/>
    </source>
</evidence>
<dbReference type="Gene3D" id="3.90.1480.20">
    <property type="entry name" value="Glycosyl transferase family 29"/>
    <property type="match status" value="1"/>
</dbReference>
<dbReference type="PIRSF" id="PIRSF005557">
    <property type="entry name" value="Sialyl_trans"/>
    <property type="match status" value="1"/>
</dbReference>
<proteinExistence type="inferred from homology"/>
<evidence type="ECO:0000256" key="7">
    <source>
        <dbReference type="ARBA" id="ARBA00022989"/>
    </source>
</evidence>
<evidence type="ECO:0000313" key="16">
    <source>
        <dbReference type="RefSeq" id="XP_034297729.1"/>
    </source>
</evidence>
<dbReference type="InterPro" id="IPR012163">
    <property type="entry name" value="Sialyl_trans"/>
</dbReference>
<evidence type="ECO:0000256" key="13">
    <source>
        <dbReference type="SAM" id="Phobius"/>
    </source>
</evidence>
<dbReference type="GeneID" id="117679684"/>
<evidence type="ECO:0000256" key="1">
    <source>
        <dbReference type="ARBA" id="ARBA00004323"/>
    </source>
</evidence>
<dbReference type="RefSeq" id="XP_034297729.1">
    <property type="nucleotide sequence ID" value="XM_034441838.1"/>
</dbReference>
<protein>
    <submittedName>
        <fullName evidence="15 16">Alpha-N-acetylneuraminide alpha-2,8-sialyltransferase-like</fullName>
    </submittedName>
</protein>
<dbReference type="PANTHER" id="PTHR11987:SF29">
    <property type="entry name" value="ALPHA-2,8-SIALYLTRANSFERASE 8F"/>
    <property type="match status" value="1"/>
</dbReference>
<evidence type="ECO:0000313" key="15">
    <source>
        <dbReference type="RefSeq" id="XP_034297728.1"/>
    </source>
</evidence>
<reference evidence="15 16" key="1">
    <citation type="submission" date="2025-04" db="UniProtKB">
        <authorList>
            <consortium name="RefSeq"/>
        </authorList>
    </citation>
    <scope>IDENTIFICATION</scope>
    <source>
        <tissue evidence="15 16">Blood</tissue>
    </source>
</reference>
<dbReference type="GO" id="GO:0009311">
    <property type="term" value="P:oligosaccharide metabolic process"/>
    <property type="evidence" value="ECO:0007669"/>
    <property type="project" value="TreeGrafter"/>
</dbReference>